<evidence type="ECO:0000313" key="4">
    <source>
        <dbReference type="Proteomes" id="UP000041254"/>
    </source>
</evidence>
<keyword evidence="4" id="KW-1185">Reference proteome</keyword>
<feature type="region of interest" description="Disordered" evidence="2">
    <location>
        <begin position="891"/>
        <end position="973"/>
    </location>
</feature>
<protein>
    <recommendedName>
        <fullName evidence="5">Coiled-coil domain-containing protein 40</fullName>
    </recommendedName>
</protein>
<dbReference type="OMA" id="RMQRIQK"/>
<feature type="compositionally biased region" description="Acidic residues" evidence="2">
    <location>
        <begin position="12"/>
        <end position="27"/>
    </location>
</feature>
<dbReference type="EMBL" id="CDMY01000376">
    <property type="protein sequence ID" value="CEM07618.1"/>
    <property type="molecule type" value="Genomic_DNA"/>
</dbReference>
<dbReference type="OrthoDB" id="188741at2759"/>
<dbReference type="PANTHER" id="PTHR16275:SF8">
    <property type="entry name" value="COILED-COIL DOMAIN-CONTAINING PROTEIN 40"/>
    <property type="match status" value="1"/>
</dbReference>
<gene>
    <name evidence="3" type="ORF">Vbra_14513</name>
</gene>
<feature type="compositionally biased region" description="Low complexity" evidence="2">
    <location>
        <begin position="952"/>
        <end position="963"/>
    </location>
</feature>
<dbReference type="Proteomes" id="UP000041254">
    <property type="component" value="Unassembled WGS sequence"/>
</dbReference>
<feature type="coiled-coil region" evidence="1">
    <location>
        <begin position="211"/>
        <end position="346"/>
    </location>
</feature>
<feature type="coiled-coil region" evidence="1">
    <location>
        <begin position="622"/>
        <end position="717"/>
    </location>
</feature>
<dbReference type="GO" id="GO:0035082">
    <property type="term" value="P:axoneme assembly"/>
    <property type="evidence" value="ECO:0007669"/>
    <property type="project" value="InterPro"/>
</dbReference>
<reference evidence="3 4" key="1">
    <citation type="submission" date="2014-11" db="EMBL/GenBank/DDBJ databases">
        <authorList>
            <person name="Zhu J."/>
            <person name="Qi W."/>
            <person name="Song R."/>
        </authorList>
    </citation>
    <scope>NUCLEOTIDE SEQUENCE [LARGE SCALE GENOMIC DNA]</scope>
</reference>
<evidence type="ECO:0000313" key="3">
    <source>
        <dbReference type="EMBL" id="CEM07618.1"/>
    </source>
</evidence>
<proteinExistence type="predicted"/>
<feature type="region of interest" description="Disordered" evidence="2">
    <location>
        <begin position="1"/>
        <end position="27"/>
    </location>
</feature>
<dbReference type="GO" id="GO:0005737">
    <property type="term" value="C:cytoplasm"/>
    <property type="evidence" value="ECO:0007669"/>
    <property type="project" value="TreeGrafter"/>
</dbReference>
<feature type="coiled-coil region" evidence="1">
    <location>
        <begin position="569"/>
        <end position="596"/>
    </location>
</feature>
<dbReference type="PANTHER" id="PTHR16275">
    <property type="entry name" value="COILED-COIL DOMAIN-CONTAINING PROTEIN 40"/>
    <property type="match status" value="1"/>
</dbReference>
<dbReference type="InParanoid" id="A0A0G4F5J4"/>
<feature type="compositionally biased region" description="Acidic residues" evidence="2">
    <location>
        <begin position="907"/>
        <end position="917"/>
    </location>
</feature>
<dbReference type="AlphaFoldDB" id="A0A0G4F5J4"/>
<feature type="coiled-coil region" evidence="1">
    <location>
        <begin position="403"/>
        <end position="465"/>
    </location>
</feature>
<dbReference type="InterPro" id="IPR037386">
    <property type="entry name" value="CCDC40"/>
</dbReference>
<accession>A0A0G4F5J4</accession>
<evidence type="ECO:0008006" key="5">
    <source>
        <dbReference type="Google" id="ProtNLM"/>
    </source>
</evidence>
<evidence type="ECO:0000256" key="2">
    <source>
        <dbReference type="SAM" id="MobiDB-lite"/>
    </source>
</evidence>
<organism evidence="3 4">
    <name type="scientific">Vitrella brassicaformis (strain CCMP3155)</name>
    <dbReference type="NCBI Taxonomy" id="1169540"/>
    <lineage>
        <taxon>Eukaryota</taxon>
        <taxon>Sar</taxon>
        <taxon>Alveolata</taxon>
        <taxon>Colpodellida</taxon>
        <taxon>Vitrellaceae</taxon>
        <taxon>Vitrella</taxon>
    </lineage>
</organism>
<sequence length="1056" mass="119990">MADLLEPVVEERAEDMDAADEEEEEDEFPFLKADHPALERVQAALHKHLSGQHDRVTLSVREKSEELKKLALRRQELGTTLYAVQQQLAKLQVELEQRHDVLAAASQGREASEAHLQGFNGKYESKKGEVTTQIKRLQKAQEEVNQLNMTLQQVENFNEQMKAEIQVTRRATYKAEDAIQKIEKDKMKQDFLIDKMNEQIRSLAEMKGLHEAQLAAQKRETEAALATLNEAAREMESIEFEKQQLFQQWNSSLVGMQRRDDALQNIQKALQELEETEFAIESDIRGVHAATRGEQDRNEQLTALLQRNQNEMNHLTTQMQTIKQDRERLAEQYSMLKKSLMHTQKEAAKIDSALSTIEQQGQLVDASIQKVANEATRLTEKIFDIVSEQTTLDRSASNTAKLAKKIHEQIGRKEDELAALSNEIARVKVDALNTRAHNQLLKDRLKQLTDDLADREKLIDQYEMEIRKRHHHIEKKQLFVDRLNKEYDEKRSRQEDESTGPLEAKIKNLRKQIADKSKECGEMQKEWMKKQTELISLQSDASSLAKKVSSQKDETAILRQQKVRQEGTLEHTKKEVRGLQGAEKNLRLELEKLNARGSKHTTQGATLTSQTGLLEKEFMRKLKDKELECTAIEKTIERSKEDRENLQQELVEAEKQLMLWERKIVLEKEMQEALDPNVGQAEVASMKKEIHRMELRLDQLKRRQEQLISDMERVIHKRDVIQLKYEPVQRPGVLKADPHMKATLRRQLNSLRTNLKLATSAIQETENKCGDRTVRLEELQQEVDIAQSETTQFENSANNLNLTVLLQRARRQRNLSEVLKFQRMAKRFEEATTGTAPPKAASSIRDGLAREQQTAVAVQSVLHQLYESAPHLEPLTTFFLEWATQNVDATAPTTAAQPPEQPSEEAPVQDEQTEESPEGPAGEPEAAEAEIAEPAVPEPARADEQEEGGPEEGPVVPEAGSPEGQHEIAYTPKEAAVAASLPRFMTQPDLVSEAVNSGANVGNVVNTVGQVAAWPFNAQQQVFVPPPYAQPPYAQPPFIQTQTSFLAKKVQGEEGK</sequence>
<dbReference type="VEuPathDB" id="CryptoDB:Vbra_14513"/>
<keyword evidence="1" id="KW-0175">Coiled coil</keyword>
<evidence type="ECO:0000256" key="1">
    <source>
        <dbReference type="SAM" id="Coils"/>
    </source>
</evidence>
<name>A0A0G4F5J4_VITBC</name>
<feature type="coiled-coil region" evidence="1">
    <location>
        <begin position="741"/>
        <end position="796"/>
    </location>
</feature>
<feature type="coiled-coil region" evidence="1">
    <location>
        <begin position="123"/>
        <end position="171"/>
    </location>
</feature>
<dbReference type="STRING" id="1169540.A0A0G4F5J4"/>